<name>A0A221V0G0_9FLAO</name>
<dbReference type="RefSeq" id="WP_093979258.1">
    <property type="nucleotide sequence ID" value="NZ_CP022515.1"/>
</dbReference>
<evidence type="ECO:0000259" key="1">
    <source>
        <dbReference type="Pfam" id="PF25056"/>
    </source>
</evidence>
<evidence type="ECO:0000313" key="3">
    <source>
        <dbReference type="Proteomes" id="UP000204551"/>
    </source>
</evidence>
<dbReference type="EMBL" id="CP022515">
    <property type="protein sequence ID" value="ASO06868.1"/>
    <property type="molecule type" value="Genomic_DNA"/>
</dbReference>
<evidence type="ECO:0000313" key="2">
    <source>
        <dbReference type="EMBL" id="ASO06868.1"/>
    </source>
</evidence>
<protein>
    <recommendedName>
        <fullName evidence="1">DUF7793 domain-containing protein</fullName>
    </recommendedName>
</protein>
<reference evidence="2 3" key="1">
    <citation type="submission" date="2017-07" db="EMBL/GenBank/DDBJ databases">
        <title>Genome Sequence of Arenibacter algicola Strain SMS7 Isolated from a culture of the Diatom Skeletonema marinoi.</title>
        <authorList>
            <person name="Topel M."/>
            <person name="Pinder M.I.M."/>
            <person name="Johansson O.N."/>
            <person name="Kourtchenko O."/>
            <person name="Godhe A."/>
            <person name="Clarke A.K."/>
        </authorList>
    </citation>
    <scope>NUCLEOTIDE SEQUENCE [LARGE SCALE GENOMIC DNA]</scope>
    <source>
        <strain evidence="2 3">SMS7</strain>
    </source>
</reference>
<feature type="domain" description="DUF7793" evidence="1">
    <location>
        <begin position="12"/>
        <end position="123"/>
    </location>
</feature>
<organism evidence="2 3">
    <name type="scientific">Arenibacter algicola</name>
    <dbReference type="NCBI Taxonomy" id="616991"/>
    <lineage>
        <taxon>Bacteria</taxon>
        <taxon>Pseudomonadati</taxon>
        <taxon>Bacteroidota</taxon>
        <taxon>Flavobacteriia</taxon>
        <taxon>Flavobacteriales</taxon>
        <taxon>Flavobacteriaceae</taxon>
        <taxon>Arenibacter</taxon>
    </lineage>
</organism>
<dbReference type="Pfam" id="PF25056">
    <property type="entry name" value="DUF7793"/>
    <property type="match status" value="1"/>
</dbReference>
<dbReference type="Proteomes" id="UP000204551">
    <property type="component" value="Chromosome"/>
</dbReference>
<dbReference type="Gene3D" id="3.40.1680.10">
    <property type="entry name" value="yp_829618.1 domain like"/>
    <property type="match status" value="1"/>
</dbReference>
<dbReference type="InterPro" id="IPR056695">
    <property type="entry name" value="DUF7793"/>
</dbReference>
<gene>
    <name evidence="2" type="ORF">AREALGSMS7_03447</name>
</gene>
<dbReference type="AlphaFoldDB" id="A0A221V0G0"/>
<sequence length="133" mass="15315">MQEFYENKYALYMLMDNIVHIIYKKGVEIDLGASKQIVRDRLMFQEERAYPVLCDIRQLRKVDKPARDYLALEGSQLVNALAFVIEPPVTDAMTQFYLKTNHPDIPTAAFRDLAKAVAYLGGFLSMVLWLVPL</sequence>
<accession>A0A221V0G0</accession>
<dbReference type="KEGG" id="aalg:AREALGSMS7_03447"/>
<dbReference type="Gene3D" id="3.40.970.30">
    <property type="entry name" value="yp_829618.1 like domains"/>
    <property type="match status" value="1"/>
</dbReference>
<proteinExistence type="predicted"/>